<organism evidence="1 2">
    <name type="scientific">Pseudomonas syringae pv. actinidiae ICMP 19096</name>
    <dbReference type="NCBI Taxonomy" id="1194405"/>
    <lineage>
        <taxon>Bacteria</taxon>
        <taxon>Pseudomonadati</taxon>
        <taxon>Pseudomonadota</taxon>
        <taxon>Gammaproteobacteria</taxon>
        <taxon>Pseudomonadales</taxon>
        <taxon>Pseudomonadaceae</taxon>
        <taxon>Pseudomonas</taxon>
        <taxon>Pseudomonas syringae</taxon>
    </lineage>
</organism>
<comment type="caution">
    <text evidence="1">The sequence shown here is derived from an EMBL/GenBank/DDBJ whole genome shotgun (WGS) entry which is preliminary data.</text>
</comment>
<gene>
    <name evidence="1" type="ORF">A245_43960</name>
</gene>
<dbReference type="AlphaFoldDB" id="A0A656JK38"/>
<evidence type="ECO:0000313" key="1">
    <source>
        <dbReference type="EMBL" id="EPN32762.1"/>
    </source>
</evidence>
<sequence length="127" mass="14254">PESKADLCITMRAERDKWGRSGFCPQGVGELVRESFISGDTSPADVTALSRTSPLLRPSARIKSGLLYNDKMVAFRLLPAGRGANLFAKRAVQSMHFLRLEQRFRGQVRFYGLRPESKADFVYNEEG</sequence>
<feature type="non-terminal residue" evidence="1">
    <location>
        <position position="1"/>
    </location>
</feature>
<dbReference type="Proteomes" id="UP000018849">
    <property type="component" value="Unassembled WGS sequence"/>
</dbReference>
<reference evidence="1 2" key="1">
    <citation type="journal article" date="2013" name="PLoS Pathog.">
        <title>Genomic analysis of the Kiwifruit pathogen Pseudomonas syringae pv. actinidiae provides insight into the origins of an emergent plant disease.</title>
        <authorList>
            <person name="McCann H.C."/>
            <person name="Rikkerink E.H."/>
            <person name="Bertels F."/>
            <person name="Fiers M."/>
            <person name="Lu A."/>
            <person name="Rees-George J."/>
            <person name="Andersen M.T."/>
            <person name="Gleave A.P."/>
            <person name="Haubold B."/>
            <person name="Wohlers M.W."/>
            <person name="Guttman D.S."/>
            <person name="Wang P.W."/>
            <person name="Straub C."/>
            <person name="Vanneste J.L."/>
            <person name="Rainey P.B."/>
            <person name="Templeton M.D."/>
        </authorList>
    </citation>
    <scope>NUCLEOTIDE SEQUENCE [LARGE SCALE GENOMIC DNA]</scope>
    <source>
        <strain evidence="1 2">ICMP 19096</strain>
    </source>
</reference>
<protein>
    <submittedName>
        <fullName evidence="1">Uncharacterized protein</fullName>
    </submittedName>
</protein>
<dbReference type="EMBL" id="AOKF01003720">
    <property type="protein sequence ID" value="EPN32762.1"/>
    <property type="molecule type" value="Genomic_DNA"/>
</dbReference>
<evidence type="ECO:0000313" key="2">
    <source>
        <dbReference type="Proteomes" id="UP000018849"/>
    </source>
</evidence>
<accession>A0A656JK38</accession>
<name>A0A656JK38_PSESF</name>
<proteinExistence type="predicted"/>